<comment type="caution">
    <text evidence="2">The sequence shown here is derived from an EMBL/GenBank/DDBJ whole genome shotgun (WGS) entry which is preliminary data.</text>
</comment>
<dbReference type="EMBL" id="QGTL01000002">
    <property type="protein sequence ID" value="PWV79568.1"/>
    <property type="molecule type" value="Genomic_DNA"/>
</dbReference>
<gene>
    <name evidence="2" type="ORF">DFR69_102631</name>
</gene>
<evidence type="ECO:0000313" key="3">
    <source>
        <dbReference type="Proteomes" id="UP000246410"/>
    </source>
</evidence>
<dbReference type="Proteomes" id="UP000246410">
    <property type="component" value="Unassembled WGS sequence"/>
</dbReference>
<keyword evidence="3" id="KW-1185">Reference proteome</keyword>
<dbReference type="AlphaFoldDB" id="A0A317P021"/>
<protein>
    <submittedName>
        <fullName evidence="2">Uncharacterized protein</fullName>
    </submittedName>
</protein>
<proteinExistence type="predicted"/>
<name>A0A317P021_9NOCA</name>
<organism evidence="2 3">
    <name type="scientific">Nocardia neocaledoniensis</name>
    <dbReference type="NCBI Taxonomy" id="236511"/>
    <lineage>
        <taxon>Bacteria</taxon>
        <taxon>Bacillati</taxon>
        <taxon>Actinomycetota</taxon>
        <taxon>Actinomycetes</taxon>
        <taxon>Mycobacteriales</taxon>
        <taxon>Nocardiaceae</taxon>
        <taxon>Nocardia</taxon>
    </lineage>
</organism>
<accession>A0A317P021</accession>
<dbReference type="RefSeq" id="WP_110036665.1">
    <property type="nucleotide sequence ID" value="NZ_QGTL01000002.1"/>
</dbReference>
<sequence length="66" mass="6286">MKKTITVLAVTAAALLAPTGVATAAAPEAAPVASVDEALCRLIQMLKAGYVDSSGGGPCGLASGSA</sequence>
<feature type="signal peptide" evidence="1">
    <location>
        <begin position="1"/>
        <end position="24"/>
    </location>
</feature>
<evidence type="ECO:0000313" key="2">
    <source>
        <dbReference type="EMBL" id="PWV79568.1"/>
    </source>
</evidence>
<reference evidence="2 3" key="1">
    <citation type="submission" date="2018-05" db="EMBL/GenBank/DDBJ databases">
        <title>Genomic Encyclopedia of Type Strains, Phase IV (KMG-IV): sequencing the most valuable type-strain genomes for metagenomic binning, comparative biology and taxonomic classification.</title>
        <authorList>
            <person name="Goeker M."/>
        </authorList>
    </citation>
    <scope>NUCLEOTIDE SEQUENCE [LARGE SCALE GENOMIC DNA]</scope>
    <source>
        <strain evidence="2 3">DSM 44717</strain>
    </source>
</reference>
<feature type="chain" id="PRO_5016389790" evidence="1">
    <location>
        <begin position="25"/>
        <end position="66"/>
    </location>
</feature>
<evidence type="ECO:0000256" key="1">
    <source>
        <dbReference type="SAM" id="SignalP"/>
    </source>
</evidence>
<keyword evidence="1" id="KW-0732">Signal</keyword>